<keyword evidence="2" id="KW-0732">Signal</keyword>
<gene>
    <name evidence="3" type="ORF">ACFFN1_11805</name>
</gene>
<dbReference type="RefSeq" id="WP_376840979.1">
    <property type="nucleotide sequence ID" value="NZ_JBHMAU010000071.1"/>
</dbReference>
<sequence length="182" mass="18859">MNRLPIIAAGCAVLGLGLSGCGAALSVEPAADAHNPECAAVMLRMPGEVDGNNGRKTTSQGTKAWGDPSVAVLRCGVEPPVPSTDRCVNVNGVDWVSTEEKGKNWRFVTYGREPAVEVLVATDKIAGATVLAEVSPPVSTIKQTRQCVGAEDLDEKGQPIETPGAEEKPAGEKPAGEETSQP</sequence>
<feature type="signal peptide" evidence="2">
    <location>
        <begin position="1"/>
        <end position="23"/>
    </location>
</feature>
<dbReference type="Proteomes" id="UP001589707">
    <property type="component" value="Unassembled WGS sequence"/>
</dbReference>
<proteinExistence type="predicted"/>
<protein>
    <submittedName>
        <fullName evidence="3">DUF3515 domain-containing protein</fullName>
    </submittedName>
</protein>
<dbReference type="PROSITE" id="PS51257">
    <property type="entry name" value="PROKAR_LIPOPROTEIN"/>
    <property type="match status" value="1"/>
</dbReference>
<dbReference type="EMBL" id="JBHMAU010000071">
    <property type="protein sequence ID" value="MFB9777074.1"/>
    <property type="molecule type" value="Genomic_DNA"/>
</dbReference>
<name>A0ABV5X3R5_9MICO</name>
<dbReference type="InterPro" id="IPR021903">
    <property type="entry name" value="DUF3515"/>
</dbReference>
<evidence type="ECO:0000256" key="1">
    <source>
        <dbReference type="SAM" id="MobiDB-lite"/>
    </source>
</evidence>
<keyword evidence="4" id="KW-1185">Reference proteome</keyword>
<evidence type="ECO:0000313" key="3">
    <source>
        <dbReference type="EMBL" id="MFB9777074.1"/>
    </source>
</evidence>
<organism evidence="3 4">
    <name type="scientific">Brevibacterium otitidis</name>
    <dbReference type="NCBI Taxonomy" id="53364"/>
    <lineage>
        <taxon>Bacteria</taxon>
        <taxon>Bacillati</taxon>
        <taxon>Actinomycetota</taxon>
        <taxon>Actinomycetes</taxon>
        <taxon>Micrococcales</taxon>
        <taxon>Brevibacteriaceae</taxon>
        <taxon>Brevibacterium</taxon>
    </lineage>
</organism>
<evidence type="ECO:0000313" key="4">
    <source>
        <dbReference type="Proteomes" id="UP001589707"/>
    </source>
</evidence>
<feature type="compositionally biased region" description="Basic and acidic residues" evidence="1">
    <location>
        <begin position="165"/>
        <end position="176"/>
    </location>
</feature>
<feature type="region of interest" description="Disordered" evidence="1">
    <location>
        <begin position="141"/>
        <end position="182"/>
    </location>
</feature>
<feature type="chain" id="PRO_5046830234" evidence="2">
    <location>
        <begin position="24"/>
        <end position="182"/>
    </location>
</feature>
<comment type="caution">
    <text evidence="3">The sequence shown here is derived from an EMBL/GenBank/DDBJ whole genome shotgun (WGS) entry which is preliminary data.</text>
</comment>
<dbReference type="Pfam" id="PF12028">
    <property type="entry name" value="DUF3515"/>
    <property type="match status" value="1"/>
</dbReference>
<evidence type="ECO:0000256" key="2">
    <source>
        <dbReference type="SAM" id="SignalP"/>
    </source>
</evidence>
<reference evidence="3 4" key="1">
    <citation type="submission" date="2024-09" db="EMBL/GenBank/DDBJ databases">
        <authorList>
            <person name="Sun Q."/>
            <person name="Mori K."/>
        </authorList>
    </citation>
    <scope>NUCLEOTIDE SEQUENCE [LARGE SCALE GENOMIC DNA]</scope>
    <source>
        <strain evidence="3 4">JCM 11683</strain>
    </source>
</reference>
<accession>A0ABV5X3R5</accession>